<gene>
    <name evidence="2" type="primary">crtY</name>
    <name evidence="2" type="ORF">WG901_17865</name>
</gene>
<dbReference type="NCBIfam" id="TIGR01789">
    <property type="entry name" value="lycopene_cycl"/>
    <property type="match status" value="1"/>
</dbReference>
<comment type="caution">
    <text evidence="2">The sequence shown here is derived from an EMBL/GenBank/DDBJ whole genome shotgun (WGS) entry which is preliminary data.</text>
</comment>
<dbReference type="InterPro" id="IPR010108">
    <property type="entry name" value="Lycopene_cyclase_b/e"/>
</dbReference>
<proteinExistence type="inferred from homology"/>
<keyword evidence="3" id="KW-1185">Reference proteome</keyword>
<dbReference type="NCBIfam" id="TIGR01790">
    <property type="entry name" value="carotene-cycl"/>
    <property type="match status" value="1"/>
</dbReference>
<dbReference type="Gene3D" id="3.50.50.60">
    <property type="entry name" value="FAD/NAD(P)-binding domain"/>
    <property type="match status" value="1"/>
</dbReference>
<dbReference type="Pfam" id="PF05834">
    <property type="entry name" value="Lycopene_cycl"/>
    <property type="match status" value="1"/>
</dbReference>
<dbReference type="Proteomes" id="UP001361239">
    <property type="component" value="Unassembled WGS sequence"/>
</dbReference>
<evidence type="ECO:0000313" key="2">
    <source>
        <dbReference type="EMBL" id="MEJ5978523.1"/>
    </source>
</evidence>
<evidence type="ECO:0000313" key="3">
    <source>
        <dbReference type="Proteomes" id="UP001361239"/>
    </source>
</evidence>
<dbReference type="RefSeq" id="WP_339588466.1">
    <property type="nucleotide sequence ID" value="NZ_JBBHJZ010000004.1"/>
</dbReference>
<dbReference type="GO" id="GO:0016853">
    <property type="term" value="F:isomerase activity"/>
    <property type="evidence" value="ECO:0007669"/>
    <property type="project" value="UniProtKB-KW"/>
</dbReference>
<dbReference type="SUPFAM" id="SSF51905">
    <property type="entry name" value="FAD/NAD(P)-binding domain"/>
    <property type="match status" value="1"/>
</dbReference>
<protein>
    <submittedName>
        <fullName evidence="2">Lycopene beta-cyclase CrtY</fullName>
        <ecNumber evidence="2">5.5.1.19</ecNumber>
    </submittedName>
</protein>
<sequence length="400" mass="44037">MSERDCDIAILGGGLAGGLIALALARLRPELRVIVIERGARFGGEHVWSFFASDVAQDHAWLVDPLVAARWDGYEVRFPGHTRQLDSGYRSIVSENLDRALRDALPVASLLANTEVVEAGQDFVRLSDGRSLNAGGVIDARGASGLPHMAGGWQRFFGQLLRLDRPHGLTRPIVMDACVEQTDGYRFVYLLPFSETDLFVEDTYYTDDPKLDVARMVAALHAYVAARGWTIAEVLRDDRGVLPVIARGDFTRFWPDPARNPARAGVRAALVHPLTSYSLPDAVRFAFHIAGLPQVSGAALASASYDHAWTHWRQGSFYRMLSRMLFGAGEPQNRFRMLERFYRLPQPLIERFYAGRSTPIDMVRILAGKPPVPVFAALAALTGGGRPLADLTLTDRGAVA</sequence>
<dbReference type="EC" id="5.5.1.19" evidence="2"/>
<comment type="similarity">
    <text evidence="1">Belongs to the lycopene cyclase family.</text>
</comment>
<dbReference type="EMBL" id="JBBHJZ010000004">
    <property type="protein sequence ID" value="MEJ5978523.1"/>
    <property type="molecule type" value="Genomic_DNA"/>
</dbReference>
<reference evidence="2 3" key="1">
    <citation type="submission" date="2024-03" db="EMBL/GenBank/DDBJ databases">
        <authorList>
            <person name="Jo J.-H."/>
        </authorList>
    </citation>
    <scope>NUCLEOTIDE SEQUENCE [LARGE SCALE GENOMIC DNA]</scope>
    <source>
        <strain evidence="2 3">PS1R-30</strain>
    </source>
</reference>
<organism evidence="2 3">
    <name type="scientific">Novosphingobium anseongense</name>
    <dbReference type="NCBI Taxonomy" id="3133436"/>
    <lineage>
        <taxon>Bacteria</taxon>
        <taxon>Pseudomonadati</taxon>
        <taxon>Pseudomonadota</taxon>
        <taxon>Alphaproteobacteria</taxon>
        <taxon>Sphingomonadales</taxon>
        <taxon>Sphingomonadaceae</taxon>
        <taxon>Novosphingobium</taxon>
    </lineage>
</organism>
<keyword evidence="2" id="KW-0413">Isomerase</keyword>
<dbReference type="InterPro" id="IPR036188">
    <property type="entry name" value="FAD/NAD-bd_sf"/>
</dbReference>
<accession>A0ABU8RZM1</accession>
<name>A0ABU8RZM1_9SPHN</name>
<evidence type="ECO:0000256" key="1">
    <source>
        <dbReference type="ARBA" id="ARBA00006599"/>
    </source>
</evidence>
<dbReference type="InterPro" id="IPR008461">
    <property type="entry name" value="CrtY"/>
</dbReference>